<protein>
    <recommendedName>
        <fullName evidence="3">Transposase</fullName>
    </recommendedName>
</protein>
<proteinExistence type="predicted"/>
<dbReference type="AlphaFoldDB" id="A0AAW1U304"/>
<dbReference type="Proteomes" id="UP001431783">
    <property type="component" value="Unassembled WGS sequence"/>
</dbReference>
<sequence length="151" mass="17599">MAEFMPIRQRKIYSVRYAINERNCRELLRFNSESVDFLAAQFHEESDTHGGGISRRQQIEIFLMFVDNPGFQSGVAQDVGVHRTTTKKTIRYDMRRVVDQSHNWIRFPTTAEDMTEAKVLWQRHFPLPSIIGALDCTQIEIQKPGLHGDFE</sequence>
<name>A0AAW1U304_9CUCU</name>
<comment type="caution">
    <text evidence="1">The sequence shown here is derived from an EMBL/GenBank/DDBJ whole genome shotgun (WGS) entry which is preliminary data.</text>
</comment>
<organism evidence="1 2">
    <name type="scientific">Henosepilachna vigintioctopunctata</name>
    <dbReference type="NCBI Taxonomy" id="420089"/>
    <lineage>
        <taxon>Eukaryota</taxon>
        <taxon>Metazoa</taxon>
        <taxon>Ecdysozoa</taxon>
        <taxon>Arthropoda</taxon>
        <taxon>Hexapoda</taxon>
        <taxon>Insecta</taxon>
        <taxon>Pterygota</taxon>
        <taxon>Neoptera</taxon>
        <taxon>Endopterygota</taxon>
        <taxon>Coleoptera</taxon>
        <taxon>Polyphaga</taxon>
        <taxon>Cucujiformia</taxon>
        <taxon>Coccinelloidea</taxon>
        <taxon>Coccinellidae</taxon>
        <taxon>Epilachninae</taxon>
        <taxon>Epilachnini</taxon>
        <taxon>Henosepilachna</taxon>
    </lineage>
</organism>
<evidence type="ECO:0000313" key="1">
    <source>
        <dbReference type="EMBL" id="KAK9876865.1"/>
    </source>
</evidence>
<evidence type="ECO:0008006" key="3">
    <source>
        <dbReference type="Google" id="ProtNLM"/>
    </source>
</evidence>
<reference evidence="1 2" key="1">
    <citation type="submission" date="2023-03" db="EMBL/GenBank/DDBJ databases">
        <title>Genome insight into feeding habits of ladybird beetles.</title>
        <authorList>
            <person name="Li H.-S."/>
            <person name="Huang Y.-H."/>
            <person name="Pang H."/>
        </authorList>
    </citation>
    <scope>NUCLEOTIDE SEQUENCE [LARGE SCALE GENOMIC DNA]</scope>
    <source>
        <strain evidence="1">SYSU_2023b</strain>
        <tissue evidence="1">Whole body</tissue>
    </source>
</reference>
<evidence type="ECO:0000313" key="2">
    <source>
        <dbReference type="Proteomes" id="UP001431783"/>
    </source>
</evidence>
<gene>
    <name evidence="1" type="ORF">WA026_015098</name>
</gene>
<accession>A0AAW1U304</accession>
<dbReference type="EMBL" id="JARQZJ010000038">
    <property type="protein sequence ID" value="KAK9876865.1"/>
    <property type="molecule type" value="Genomic_DNA"/>
</dbReference>
<keyword evidence="2" id="KW-1185">Reference proteome</keyword>